<keyword evidence="3" id="KW-1185">Reference proteome</keyword>
<gene>
    <name evidence="4" type="primary">LOC101899104</name>
</gene>
<reference evidence="4" key="1">
    <citation type="submission" date="2025-08" db="UniProtKB">
        <authorList>
            <consortium name="RefSeq"/>
        </authorList>
    </citation>
    <scope>IDENTIFICATION</scope>
    <source>
        <strain evidence="4">Aabys</strain>
        <tissue evidence="4">Whole body</tissue>
    </source>
</reference>
<sequence length="240" mass="27781">MNLVELIEAVKKEPNIYKNLHEDDDEFQSEWQSIANKFCVSIDEVQRNWNRILYEYMEYLKGNDDFELAKYMDFLQPYMFTMIDDTSIDEEELKNILKDDDDDVQEVSQDLDKSPENVLEENQEKQERGEETQEICFDEPPPPSIALNTTPAEGKSQIDLVDTAKVPETVAKEKSQTPPAMDNNTSTKNDPSFTNLTSMELIFLGYAKQLQKMPLSLQLKTKRKIADIMDDAELQMMEGL</sequence>
<dbReference type="OrthoDB" id="6081971at2759"/>
<evidence type="ECO:0000256" key="1">
    <source>
        <dbReference type="SAM" id="MobiDB-lite"/>
    </source>
</evidence>
<feature type="compositionally biased region" description="Polar residues" evidence="1">
    <location>
        <begin position="176"/>
        <end position="192"/>
    </location>
</feature>
<dbReference type="InterPro" id="IPR006578">
    <property type="entry name" value="MADF-dom"/>
</dbReference>
<name>A0A9J7CK17_MUSDO</name>
<feature type="domain" description="MADF" evidence="2">
    <location>
        <begin position="5"/>
        <end position="86"/>
    </location>
</feature>
<feature type="region of interest" description="Disordered" evidence="1">
    <location>
        <begin position="99"/>
        <end position="154"/>
    </location>
</feature>
<evidence type="ECO:0000259" key="2">
    <source>
        <dbReference type="PROSITE" id="PS51029"/>
    </source>
</evidence>
<feature type="compositionally biased region" description="Basic and acidic residues" evidence="1">
    <location>
        <begin position="122"/>
        <end position="131"/>
    </location>
</feature>
<dbReference type="VEuPathDB" id="VectorBase:MDOA012161"/>
<dbReference type="PROSITE" id="PS51029">
    <property type="entry name" value="MADF"/>
    <property type="match status" value="1"/>
</dbReference>
<dbReference type="RefSeq" id="XP_005176860.2">
    <property type="nucleotide sequence ID" value="XM_005176803.4"/>
</dbReference>
<dbReference type="eggNOG" id="ENOG502T8RT">
    <property type="taxonomic scope" value="Eukaryota"/>
</dbReference>
<organism evidence="3 4">
    <name type="scientific">Musca domestica</name>
    <name type="common">House fly</name>
    <dbReference type="NCBI Taxonomy" id="7370"/>
    <lineage>
        <taxon>Eukaryota</taxon>
        <taxon>Metazoa</taxon>
        <taxon>Ecdysozoa</taxon>
        <taxon>Arthropoda</taxon>
        <taxon>Hexapoda</taxon>
        <taxon>Insecta</taxon>
        <taxon>Pterygota</taxon>
        <taxon>Neoptera</taxon>
        <taxon>Endopterygota</taxon>
        <taxon>Diptera</taxon>
        <taxon>Brachycera</taxon>
        <taxon>Muscomorpha</taxon>
        <taxon>Muscoidea</taxon>
        <taxon>Muscidae</taxon>
        <taxon>Musca</taxon>
    </lineage>
</organism>
<feature type="region of interest" description="Disordered" evidence="1">
    <location>
        <begin position="170"/>
        <end position="192"/>
    </location>
</feature>
<evidence type="ECO:0000313" key="4">
    <source>
        <dbReference type="RefSeq" id="XP_005176860.2"/>
    </source>
</evidence>
<evidence type="ECO:0000313" key="3">
    <source>
        <dbReference type="Proteomes" id="UP001652621"/>
    </source>
</evidence>
<protein>
    <submittedName>
        <fullName evidence="4">Uncharacterized protein LOC101899104</fullName>
    </submittedName>
</protein>
<dbReference type="VEuPathDB" id="VectorBase:MDOMA2_016990"/>
<accession>A0A9J7CK17</accession>
<dbReference type="Proteomes" id="UP001652621">
    <property type="component" value="Unplaced"/>
</dbReference>
<proteinExistence type="predicted"/>
<dbReference type="GeneID" id="101899104"/>